<sequence length="375" mass="40739">MLSRHPNTGIKGQPALAASTSDPIQTSLVINRSSSIISTLQQITSNIISILLLVPVFIDTFFTMGGKTFEPAKDIPDLSGKVILVTGGNAGLGQETVLQLAAHHPTKIYLAARTASKAEAAIVEIKKTVPDAQVEFLPLDLTSFSSIRSAADIFTRSSPRLDILINNAGIMATPYSLTKEGYEIQFGTNHMGHALLTKLLLPTLLRTAEEPNSDVRIVNLSSMGHMMAPKKGLVWDQAALEKEGTWARYGQSKLSNILFARELAQHYPTIKSVAVHPGVILTNLYDDFQTNAFARFCFWLLRTLGPFVPGLLLPNVQAGAKNSLWAATAPTADVKSGAYYQPIGILKPGSKFAQDDGLAKKLWEYTETELQKHGE</sequence>
<dbReference type="AlphaFoldDB" id="A0A6A6R5D1"/>
<dbReference type="Proteomes" id="UP000799750">
    <property type="component" value="Unassembled WGS sequence"/>
</dbReference>
<dbReference type="GO" id="GO:0016491">
    <property type="term" value="F:oxidoreductase activity"/>
    <property type="evidence" value="ECO:0007669"/>
    <property type="project" value="UniProtKB-KW"/>
</dbReference>
<gene>
    <name evidence="5" type="ORF">BU16DRAFT_524079</name>
</gene>
<dbReference type="PANTHER" id="PTHR24320:SF282">
    <property type="entry name" value="WW DOMAIN-CONTAINING OXIDOREDUCTASE"/>
    <property type="match status" value="1"/>
</dbReference>
<protein>
    <submittedName>
        <fullName evidence="5">Oxidoreductase-like protein</fullName>
    </submittedName>
</protein>
<keyword evidence="2" id="KW-0521">NADP</keyword>
<dbReference type="PRINTS" id="PR00080">
    <property type="entry name" value="SDRFAMILY"/>
</dbReference>
<evidence type="ECO:0000313" key="6">
    <source>
        <dbReference type="Proteomes" id="UP000799750"/>
    </source>
</evidence>
<dbReference type="SUPFAM" id="SSF51735">
    <property type="entry name" value="NAD(P)-binding Rossmann-fold domains"/>
    <property type="match status" value="1"/>
</dbReference>
<organism evidence="5 6">
    <name type="scientific">Lophium mytilinum</name>
    <dbReference type="NCBI Taxonomy" id="390894"/>
    <lineage>
        <taxon>Eukaryota</taxon>
        <taxon>Fungi</taxon>
        <taxon>Dikarya</taxon>
        <taxon>Ascomycota</taxon>
        <taxon>Pezizomycotina</taxon>
        <taxon>Dothideomycetes</taxon>
        <taxon>Pleosporomycetidae</taxon>
        <taxon>Mytilinidiales</taxon>
        <taxon>Mytilinidiaceae</taxon>
        <taxon>Lophium</taxon>
    </lineage>
</organism>
<proteinExistence type="inferred from homology"/>
<keyword evidence="3" id="KW-0560">Oxidoreductase</keyword>
<dbReference type="PRINTS" id="PR00081">
    <property type="entry name" value="GDHRDH"/>
</dbReference>
<reference evidence="5" key="1">
    <citation type="journal article" date="2020" name="Stud. Mycol.">
        <title>101 Dothideomycetes genomes: a test case for predicting lifestyles and emergence of pathogens.</title>
        <authorList>
            <person name="Haridas S."/>
            <person name="Albert R."/>
            <person name="Binder M."/>
            <person name="Bloem J."/>
            <person name="Labutti K."/>
            <person name="Salamov A."/>
            <person name="Andreopoulos B."/>
            <person name="Baker S."/>
            <person name="Barry K."/>
            <person name="Bills G."/>
            <person name="Bluhm B."/>
            <person name="Cannon C."/>
            <person name="Castanera R."/>
            <person name="Culley D."/>
            <person name="Daum C."/>
            <person name="Ezra D."/>
            <person name="Gonzalez J."/>
            <person name="Henrissat B."/>
            <person name="Kuo A."/>
            <person name="Liang C."/>
            <person name="Lipzen A."/>
            <person name="Lutzoni F."/>
            <person name="Magnuson J."/>
            <person name="Mondo S."/>
            <person name="Nolan M."/>
            <person name="Ohm R."/>
            <person name="Pangilinan J."/>
            <person name="Park H.-J."/>
            <person name="Ramirez L."/>
            <person name="Alfaro M."/>
            <person name="Sun H."/>
            <person name="Tritt A."/>
            <person name="Yoshinaga Y."/>
            <person name="Zwiers L.-H."/>
            <person name="Turgeon B."/>
            <person name="Goodwin S."/>
            <person name="Spatafora J."/>
            <person name="Crous P."/>
            <person name="Grigoriev I."/>
        </authorList>
    </citation>
    <scope>NUCLEOTIDE SEQUENCE</scope>
    <source>
        <strain evidence="5">CBS 269.34</strain>
    </source>
</reference>
<evidence type="ECO:0000256" key="3">
    <source>
        <dbReference type="ARBA" id="ARBA00023002"/>
    </source>
</evidence>
<evidence type="ECO:0000256" key="1">
    <source>
        <dbReference type="ARBA" id="ARBA00006484"/>
    </source>
</evidence>
<evidence type="ECO:0000256" key="4">
    <source>
        <dbReference type="RuleBase" id="RU000363"/>
    </source>
</evidence>
<dbReference type="InterPro" id="IPR002347">
    <property type="entry name" value="SDR_fam"/>
</dbReference>
<dbReference type="EMBL" id="MU004184">
    <property type="protein sequence ID" value="KAF2499612.1"/>
    <property type="molecule type" value="Genomic_DNA"/>
</dbReference>
<dbReference type="InterPro" id="IPR036291">
    <property type="entry name" value="NAD(P)-bd_dom_sf"/>
</dbReference>
<keyword evidence="6" id="KW-1185">Reference proteome</keyword>
<dbReference type="Gene3D" id="3.40.50.720">
    <property type="entry name" value="NAD(P)-binding Rossmann-like Domain"/>
    <property type="match status" value="1"/>
</dbReference>
<dbReference type="OrthoDB" id="191139at2759"/>
<comment type="similarity">
    <text evidence="1 4">Belongs to the short-chain dehydrogenases/reductases (SDR) family.</text>
</comment>
<evidence type="ECO:0000256" key="2">
    <source>
        <dbReference type="ARBA" id="ARBA00022857"/>
    </source>
</evidence>
<dbReference type="PANTHER" id="PTHR24320">
    <property type="entry name" value="RETINOL DEHYDROGENASE"/>
    <property type="match status" value="1"/>
</dbReference>
<evidence type="ECO:0000313" key="5">
    <source>
        <dbReference type="EMBL" id="KAF2499612.1"/>
    </source>
</evidence>
<name>A0A6A6R5D1_9PEZI</name>
<accession>A0A6A6R5D1</accession>
<dbReference type="Pfam" id="PF00106">
    <property type="entry name" value="adh_short"/>
    <property type="match status" value="1"/>
</dbReference>